<dbReference type="GO" id="GO:0006465">
    <property type="term" value="P:signal peptide processing"/>
    <property type="evidence" value="ECO:0007669"/>
    <property type="project" value="TreeGrafter"/>
</dbReference>
<evidence type="ECO:0000256" key="1">
    <source>
        <dbReference type="ARBA" id="ARBA00004651"/>
    </source>
</evidence>
<dbReference type="AlphaFoldDB" id="A0A3G1KQQ8"/>
<dbReference type="GO" id="GO:0005886">
    <property type="term" value="C:plasma membrane"/>
    <property type="evidence" value="ECO:0007669"/>
    <property type="project" value="UniProtKB-SubCell"/>
</dbReference>
<gene>
    <name evidence="10" type="ORF">DCMF_08385</name>
</gene>
<evidence type="ECO:0000256" key="5">
    <source>
        <dbReference type="ARBA" id="ARBA00022989"/>
    </source>
</evidence>
<sequence>MMGMLFFMTGLIIGSFLNVCIYRIPKEESVSFPPSHCGSCGANLRPLDLIPVISFLFLRRKCRYCGSRISWRYPGVELLTGVLFLSFYPIFGVTKTVIPYLFFISLLVVISFIDLDHYYIPDRLIILGLTVGTGFQLGMPFMKLTESLFGFFMGGGILLLIVWLSRGGMGGGDVKLCALIGFFLGPRLFLVGFLLAALCAAAAGICLMASKRKTRKDPVPFGPFLALGAWMSLLEGNNLLALYARYFFPN</sequence>
<dbReference type="EMBL" id="CP017634">
    <property type="protein sequence ID" value="ATW24788.1"/>
    <property type="molecule type" value="Genomic_DNA"/>
</dbReference>
<protein>
    <recommendedName>
        <fullName evidence="12">Prepilin peptidase</fullName>
    </recommendedName>
</protein>
<keyword evidence="5 7" id="KW-1133">Transmembrane helix</keyword>
<organism evidence="10 11">
    <name type="scientific">Formimonas warabiya</name>
    <dbReference type="NCBI Taxonomy" id="1761012"/>
    <lineage>
        <taxon>Bacteria</taxon>
        <taxon>Bacillati</taxon>
        <taxon>Bacillota</taxon>
        <taxon>Clostridia</taxon>
        <taxon>Eubacteriales</taxon>
        <taxon>Peptococcaceae</taxon>
        <taxon>Candidatus Formimonas</taxon>
    </lineage>
</organism>
<dbReference type="PANTHER" id="PTHR30487:SF0">
    <property type="entry name" value="PREPILIN LEADER PEPTIDASE_N-METHYLTRANSFERASE-RELATED"/>
    <property type="match status" value="1"/>
</dbReference>
<dbReference type="GO" id="GO:0004190">
    <property type="term" value="F:aspartic-type endopeptidase activity"/>
    <property type="evidence" value="ECO:0007669"/>
    <property type="project" value="InterPro"/>
</dbReference>
<dbReference type="OrthoDB" id="9789291at2"/>
<evidence type="ECO:0000256" key="7">
    <source>
        <dbReference type="SAM" id="Phobius"/>
    </source>
</evidence>
<feature type="transmembrane region" description="Helical" evidence="7">
    <location>
        <begin position="97"/>
        <end position="115"/>
    </location>
</feature>
<evidence type="ECO:0000256" key="4">
    <source>
        <dbReference type="ARBA" id="ARBA00022692"/>
    </source>
</evidence>
<evidence type="ECO:0000256" key="2">
    <source>
        <dbReference type="ARBA" id="ARBA00005801"/>
    </source>
</evidence>
<dbReference type="Pfam" id="PF01478">
    <property type="entry name" value="Peptidase_A24"/>
    <property type="match status" value="1"/>
</dbReference>
<reference evidence="10 11" key="1">
    <citation type="submission" date="2016-10" db="EMBL/GenBank/DDBJ databases">
        <title>Complete Genome Sequence of Peptococcaceae strain DCMF.</title>
        <authorList>
            <person name="Edwards R.J."/>
            <person name="Holland S.I."/>
            <person name="Deshpande N.P."/>
            <person name="Wong Y.K."/>
            <person name="Ertan H."/>
            <person name="Manefield M."/>
            <person name="Russell T.L."/>
            <person name="Lee M.J."/>
        </authorList>
    </citation>
    <scope>NUCLEOTIDE SEQUENCE [LARGE SCALE GENOMIC DNA]</scope>
    <source>
        <strain evidence="10 11">DCMF</strain>
    </source>
</reference>
<comment type="similarity">
    <text evidence="2">Belongs to the peptidase A24 family.</text>
</comment>
<keyword evidence="6 7" id="KW-0472">Membrane</keyword>
<dbReference type="Gene3D" id="1.20.120.1220">
    <property type="match status" value="1"/>
</dbReference>
<keyword evidence="4 7" id="KW-0812">Transmembrane</keyword>
<keyword evidence="3" id="KW-1003">Cell membrane</keyword>
<name>A0A3G1KQQ8_FORW1</name>
<dbReference type="Pfam" id="PF06750">
    <property type="entry name" value="A24_N_bact"/>
    <property type="match status" value="1"/>
</dbReference>
<dbReference type="InterPro" id="IPR000045">
    <property type="entry name" value="Prepilin_IV_endopep_pep"/>
</dbReference>
<feature type="transmembrane region" description="Helical" evidence="7">
    <location>
        <begin position="6"/>
        <end position="24"/>
    </location>
</feature>
<evidence type="ECO:0000259" key="9">
    <source>
        <dbReference type="Pfam" id="PF06750"/>
    </source>
</evidence>
<feature type="transmembrane region" description="Helical" evidence="7">
    <location>
        <begin position="148"/>
        <end position="164"/>
    </location>
</feature>
<feature type="transmembrane region" description="Helical" evidence="7">
    <location>
        <begin position="176"/>
        <end position="205"/>
    </location>
</feature>
<feature type="domain" description="Prepilin peptidase A24 N-terminal" evidence="9">
    <location>
        <begin position="9"/>
        <end position="88"/>
    </location>
</feature>
<dbReference type="InterPro" id="IPR010627">
    <property type="entry name" value="Prepilin_pept_A24_N"/>
</dbReference>
<evidence type="ECO:0000259" key="8">
    <source>
        <dbReference type="Pfam" id="PF01478"/>
    </source>
</evidence>
<evidence type="ECO:0008006" key="12">
    <source>
        <dbReference type="Google" id="ProtNLM"/>
    </source>
</evidence>
<feature type="transmembrane region" description="Helical" evidence="7">
    <location>
        <begin position="69"/>
        <end position="91"/>
    </location>
</feature>
<dbReference type="InterPro" id="IPR050882">
    <property type="entry name" value="Prepilin_peptidase/N-MTase"/>
</dbReference>
<dbReference type="KEGG" id="fwa:DCMF_08385"/>
<feature type="domain" description="Prepilin type IV endopeptidase peptidase" evidence="8">
    <location>
        <begin position="101"/>
        <end position="204"/>
    </location>
</feature>
<evidence type="ECO:0000313" key="11">
    <source>
        <dbReference type="Proteomes" id="UP000323521"/>
    </source>
</evidence>
<evidence type="ECO:0000313" key="10">
    <source>
        <dbReference type="EMBL" id="ATW24788.1"/>
    </source>
</evidence>
<proteinExistence type="inferred from homology"/>
<dbReference type="PANTHER" id="PTHR30487">
    <property type="entry name" value="TYPE 4 PREPILIN-LIKE PROTEINS LEADER PEPTIDE-PROCESSING ENZYME"/>
    <property type="match status" value="1"/>
</dbReference>
<dbReference type="RefSeq" id="WP_148134014.1">
    <property type="nucleotide sequence ID" value="NZ_CP017634.1"/>
</dbReference>
<dbReference type="Proteomes" id="UP000323521">
    <property type="component" value="Chromosome"/>
</dbReference>
<evidence type="ECO:0000256" key="3">
    <source>
        <dbReference type="ARBA" id="ARBA00022475"/>
    </source>
</evidence>
<evidence type="ECO:0000256" key="6">
    <source>
        <dbReference type="ARBA" id="ARBA00023136"/>
    </source>
</evidence>
<comment type="subcellular location">
    <subcellularLocation>
        <location evidence="1">Cell membrane</location>
        <topology evidence="1">Multi-pass membrane protein</topology>
    </subcellularLocation>
</comment>
<accession>A0A3G1KQQ8</accession>
<keyword evidence="11" id="KW-1185">Reference proteome</keyword>